<dbReference type="PANTHER" id="PTHR12302:SF3">
    <property type="entry name" value="SERINE_THREONINE-PROTEIN KINASE 31"/>
    <property type="match status" value="1"/>
</dbReference>
<dbReference type="RefSeq" id="WP_072696836.1">
    <property type="nucleotide sequence ID" value="NZ_FRDI01000004.1"/>
</dbReference>
<dbReference type="OrthoDB" id="4376109at2"/>
<evidence type="ECO:0000256" key="1">
    <source>
        <dbReference type="ARBA" id="ARBA00022722"/>
    </source>
</evidence>
<dbReference type="GO" id="GO:0016787">
    <property type="term" value="F:hydrolase activity"/>
    <property type="evidence" value="ECO:0007669"/>
    <property type="project" value="UniProtKB-KW"/>
</dbReference>
<evidence type="ECO:0000259" key="4">
    <source>
        <dbReference type="PROSITE" id="PS50830"/>
    </source>
</evidence>
<keyword evidence="3" id="KW-0378">Hydrolase</keyword>
<dbReference type="InterPro" id="IPR035437">
    <property type="entry name" value="SNase_OB-fold_sf"/>
</dbReference>
<dbReference type="GO" id="GO:0005737">
    <property type="term" value="C:cytoplasm"/>
    <property type="evidence" value="ECO:0007669"/>
    <property type="project" value="TreeGrafter"/>
</dbReference>
<gene>
    <name evidence="5" type="ORF">SAMN02745728_01151</name>
</gene>
<dbReference type="Gene3D" id="2.40.50.90">
    <property type="match status" value="1"/>
</dbReference>
<accession>A0A1M7SQP6</accession>
<dbReference type="Gene3D" id="3.40.10.10">
    <property type="entry name" value="DNA Methylphosphotriester Repair Domain"/>
    <property type="match status" value="1"/>
</dbReference>
<keyword evidence="2" id="KW-0255">Endonuclease</keyword>
<reference evidence="5 6" key="1">
    <citation type="submission" date="2016-12" db="EMBL/GenBank/DDBJ databases">
        <authorList>
            <person name="Song W.-J."/>
            <person name="Kurnit D.M."/>
        </authorList>
    </citation>
    <scope>NUCLEOTIDE SEQUENCE [LARGE SCALE GENOMIC DNA]</scope>
    <source>
        <strain evidence="5 6">DSM 11393</strain>
    </source>
</reference>
<evidence type="ECO:0000256" key="2">
    <source>
        <dbReference type="ARBA" id="ARBA00022759"/>
    </source>
</evidence>
<sequence length="242" mass="27803">MRKKTIKVPLPKGKLTLKKLIYFLVVLFCAWFFTEQQNQTNLPAEQGTIKVQSVIDGDTLKTPSGESLRLLGIDAPELAKMRNRIVVESGYHYAKEAKKRLEELALNQTLTTQAEQKIYDTYKRQLVELFDNNQHSINELLLYEGLVIFYPFSNLSTEQSSRFLKAQQAAITAERGLWKKVLSLKQSYQPVIANKRSKRFFPKNCAGGEKIAPQNRIAFKTAKEALMFGYYPARECEFLPKE</sequence>
<dbReference type="GO" id="GO:0004519">
    <property type="term" value="F:endonuclease activity"/>
    <property type="evidence" value="ECO:0007669"/>
    <property type="project" value="UniProtKB-KW"/>
</dbReference>
<evidence type="ECO:0000313" key="5">
    <source>
        <dbReference type="EMBL" id="SHN60698.1"/>
    </source>
</evidence>
<dbReference type="InterPro" id="IPR035451">
    <property type="entry name" value="Ada-like_dom_sf"/>
</dbReference>
<dbReference type="Proteomes" id="UP000186469">
    <property type="component" value="Unassembled WGS sequence"/>
</dbReference>
<dbReference type="EMBL" id="FRDI01000004">
    <property type="protein sequence ID" value="SHN60698.1"/>
    <property type="molecule type" value="Genomic_DNA"/>
</dbReference>
<feature type="domain" description="TNase-like" evidence="4">
    <location>
        <begin position="45"/>
        <end position="180"/>
    </location>
</feature>
<dbReference type="Pfam" id="PF00565">
    <property type="entry name" value="SNase"/>
    <property type="match status" value="1"/>
</dbReference>
<dbReference type="PROSITE" id="PS50830">
    <property type="entry name" value="TNASE_3"/>
    <property type="match status" value="1"/>
</dbReference>
<organism evidence="5 6">
    <name type="scientific">Desulfovibrio litoralis DSM 11393</name>
    <dbReference type="NCBI Taxonomy" id="1121455"/>
    <lineage>
        <taxon>Bacteria</taxon>
        <taxon>Pseudomonadati</taxon>
        <taxon>Thermodesulfobacteriota</taxon>
        <taxon>Desulfovibrionia</taxon>
        <taxon>Desulfovibrionales</taxon>
        <taxon>Desulfovibrionaceae</taxon>
        <taxon>Desulfovibrio</taxon>
    </lineage>
</organism>
<dbReference type="STRING" id="1121455.SAMN02745728_01151"/>
<name>A0A1M7SQP6_9BACT</name>
<keyword evidence="1" id="KW-0540">Nuclease</keyword>
<dbReference type="AlphaFoldDB" id="A0A1M7SQP6"/>
<protein>
    <submittedName>
        <fullName evidence="5">Nuclease homologue</fullName>
    </submittedName>
</protein>
<dbReference type="SMART" id="SM00318">
    <property type="entry name" value="SNc"/>
    <property type="match status" value="1"/>
</dbReference>
<evidence type="ECO:0000313" key="6">
    <source>
        <dbReference type="Proteomes" id="UP000186469"/>
    </source>
</evidence>
<dbReference type="PANTHER" id="PTHR12302">
    <property type="entry name" value="EBNA2 BINDING PROTEIN P100"/>
    <property type="match status" value="1"/>
</dbReference>
<dbReference type="InterPro" id="IPR016071">
    <property type="entry name" value="Staphylococal_nuclease_OB-fold"/>
</dbReference>
<dbReference type="SUPFAM" id="SSF57884">
    <property type="entry name" value="Ada DNA repair protein, N-terminal domain (N-Ada 10)"/>
    <property type="match status" value="1"/>
</dbReference>
<evidence type="ECO:0000256" key="3">
    <source>
        <dbReference type="ARBA" id="ARBA00022801"/>
    </source>
</evidence>
<proteinExistence type="predicted"/>
<keyword evidence="6" id="KW-1185">Reference proteome</keyword>
<dbReference type="SUPFAM" id="SSF50199">
    <property type="entry name" value="Staphylococcal nuclease"/>
    <property type="match status" value="1"/>
</dbReference>